<proteinExistence type="predicted"/>
<keyword evidence="1" id="KW-1133">Transmembrane helix</keyword>
<organism evidence="2 3">
    <name type="scientific">Phoenix dactylifera</name>
    <name type="common">Date palm</name>
    <dbReference type="NCBI Taxonomy" id="42345"/>
    <lineage>
        <taxon>Eukaryota</taxon>
        <taxon>Viridiplantae</taxon>
        <taxon>Streptophyta</taxon>
        <taxon>Embryophyta</taxon>
        <taxon>Tracheophyta</taxon>
        <taxon>Spermatophyta</taxon>
        <taxon>Magnoliopsida</taxon>
        <taxon>Liliopsida</taxon>
        <taxon>Arecaceae</taxon>
        <taxon>Coryphoideae</taxon>
        <taxon>Phoeniceae</taxon>
        <taxon>Phoenix</taxon>
    </lineage>
</organism>
<gene>
    <name evidence="3" type="primary">LOC120103818</name>
</gene>
<keyword evidence="1" id="KW-0812">Transmembrane</keyword>
<name>A0A8B9ALM9_PHODC</name>
<feature type="transmembrane region" description="Helical" evidence="1">
    <location>
        <begin position="12"/>
        <end position="35"/>
    </location>
</feature>
<evidence type="ECO:0000256" key="1">
    <source>
        <dbReference type="SAM" id="Phobius"/>
    </source>
</evidence>
<dbReference type="GeneID" id="120103818"/>
<keyword evidence="2" id="KW-1185">Reference proteome</keyword>
<dbReference type="AlphaFoldDB" id="A0A8B9ALM9"/>
<protein>
    <submittedName>
        <fullName evidence="3">Uncharacterized protein LOC120103818 isoform X3</fullName>
    </submittedName>
</protein>
<dbReference type="RefSeq" id="XP_038987260.1">
    <property type="nucleotide sequence ID" value="XM_039131332.1"/>
</dbReference>
<reference evidence="3" key="2">
    <citation type="submission" date="2025-08" db="UniProtKB">
        <authorList>
            <consortium name="RefSeq"/>
        </authorList>
    </citation>
    <scope>IDENTIFICATION</scope>
    <source>
        <tissue evidence="3">Young leaves</tissue>
    </source>
</reference>
<dbReference type="Proteomes" id="UP000228380">
    <property type="component" value="Chromosome 11"/>
</dbReference>
<accession>A0A8B9ALM9</accession>
<evidence type="ECO:0000313" key="3">
    <source>
        <dbReference type="RefSeq" id="XP_038987260.1"/>
    </source>
</evidence>
<keyword evidence="1" id="KW-0472">Membrane</keyword>
<reference evidence="2" key="1">
    <citation type="journal article" date="2019" name="Nat. Commun.">
        <title>Genome-wide association mapping of date palm fruit traits.</title>
        <authorList>
            <person name="Hazzouri K.M."/>
            <person name="Gros-Balthazard M."/>
            <person name="Flowers J.M."/>
            <person name="Copetti D."/>
            <person name="Lemansour A."/>
            <person name="Lebrun M."/>
            <person name="Masmoudi K."/>
            <person name="Ferrand S."/>
            <person name="Dhar M.I."/>
            <person name="Fresquez Z.A."/>
            <person name="Rosas U."/>
            <person name="Zhang J."/>
            <person name="Talag J."/>
            <person name="Lee S."/>
            <person name="Kudrna D."/>
            <person name="Powell R.F."/>
            <person name="Leitch I.J."/>
            <person name="Krueger R.R."/>
            <person name="Wing R.A."/>
            <person name="Amiri K.M.A."/>
            <person name="Purugganan M.D."/>
        </authorList>
    </citation>
    <scope>NUCLEOTIDE SEQUENCE [LARGE SCALE GENOMIC DNA]</scope>
    <source>
        <strain evidence="2">cv. Khalas</strain>
    </source>
</reference>
<sequence>MWKGFDFSFFNYLSLYIFGGRGLLPIFLNGVWIGVEDLGDISGPRICKKSMRKPEPGYRRQTGKLQLGCAGAASTCFNFCTPKVSWLLLRRCSSSKRDLCRRFRSSPTSSIGLPTRVFISTVWSVYNPYMGQQYFQLYGIPGTVNTAVYPFGQLGQPIPGGHGYTAVQGYTIPGHNFAQFTGPNVNGVTTAPRPTIQAPYPAGVAAPIPPPPHFLVTAHSPQFTQGSSSDQTAG</sequence>
<evidence type="ECO:0000313" key="2">
    <source>
        <dbReference type="Proteomes" id="UP000228380"/>
    </source>
</evidence>